<feature type="non-terminal residue" evidence="2">
    <location>
        <position position="1"/>
    </location>
</feature>
<reference evidence="2" key="1">
    <citation type="submission" date="2021-02" db="EMBL/GenBank/DDBJ databases">
        <authorList>
            <person name="Nowell W R."/>
        </authorList>
    </citation>
    <scope>NUCLEOTIDE SEQUENCE</scope>
</reference>
<accession>A0A8S3GKM5</accession>
<sequence length="120" mass="13888">PKHITFFANSLLETAVWTFAELAIADHLAAANEPQTADEIAKNQGWNSEYLYRVLRAVADADIVREIESDRTMEPEKRNRFQLTEDDHFLTSNHPSKARDISFFGNQVLLLKRLYFIYLS</sequence>
<protein>
    <recommendedName>
        <fullName evidence="1">O-methyltransferase dimerisation domain-containing protein</fullName>
    </recommendedName>
</protein>
<proteinExistence type="predicted"/>
<dbReference type="Gene3D" id="1.10.10.10">
    <property type="entry name" value="Winged helix-like DNA-binding domain superfamily/Winged helix DNA-binding domain"/>
    <property type="match status" value="1"/>
</dbReference>
<evidence type="ECO:0000313" key="3">
    <source>
        <dbReference type="Proteomes" id="UP000681967"/>
    </source>
</evidence>
<evidence type="ECO:0000259" key="1">
    <source>
        <dbReference type="Pfam" id="PF08100"/>
    </source>
</evidence>
<evidence type="ECO:0000313" key="2">
    <source>
        <dbReference type="EMBL" id="CAF5166556.1"/>
    </source>
</evidence>
<dbReference type="InterPro" id="IPR012967">
    <property type="entry name" value="COMT_dimerisation"/>
</dbReference>
<name>A0A8S3GKM5_9BILA</name>
<dbReference type="GO" id="GO:0046983">
    <property type="term" value="F:protein dimerization activity"/>
    <property type="evidence" value="ECO:0007669"/>
    <property type="project" value="InterPro"/>
</dbReference>
<dbReference type="Proteomes" id="UP000681967">
    <property type="component" value="Unassembled WGS sequence"/>
</dbReference>
<dbReference type="Pfam" id="PF08100">
    <property type="entry name" value="Dimerisation"/>
    <property type="match status" value="1"/>
</dbReference>
<comment type="caution">
    <text evidence="2">The sequence shown here is derived from an EMBL/GenBank/DDBJ whole genome shotgun (WGS) entry which is preliminary data.</text>
</comment>
<dbReference type="EMBL" id="CAJOBH010273715">
    <property type="protein sequence ID" value="CAF5166556.1"/>
    <property type="molecule type" value="Genomic_DNA"/>
</dbReference>
<dbReference type="InterPro" id="IPR036390">
    <property type="entry name" value="WH_DNA-bd_sf"/>
</dbReference>
<organism evidence="2 3">
    <name type="scientific">Rotaria magnacalcarata</name>
    <dbReference type="NCBI Taxonomy" id="392030"/>
    <lineage>
        <taxon>Eukaryota</taxon>
        <taxon>Metazoa</taxon>
        <taxon>Spiralia</taxon>
        <taxon>Gnathifera</taxon>
        <taxon>Rotifera</taxon>
        <taxon>Eurotatoria</taxon>
        <taxon>Bdelloidea</taxon>
        <taxon>Philodinida</taxon>
        <taxon>Philodinidae</taxon>
        <taxon>Rotaria</taxon>
    </lineage>
</organism>
<dbReference type="AlphaFoldDB" id="A0A8S3GKM5"/>
<dbReference type="SUPFAM" id="SSF46785">
    <property type="entry name" value="Winged helix' DNA-binding domain"/>
    <property type="match status" value="1"/>
</dbReference>
<gene>
    <name evidence="2" type="ORF">BYL167_LOCUS76094</name>
</gene>
<dbReference type="InterPro" id="IPR036388">
    <property type="entry name" value="WH-like_DNA-bd_sf"/>
</dbReference>
<feature type="domain" description="O-methyltransferase dimerisation" evidence="1">
    <location>
        <begin position="11"/>
        <end position="84"/>
    </location>
</feature>